<proteinExistence type="predicted"/>
<organism evidence="4 5">
    <name type="scientific">Clostridium oryzae</name>
    <dbReference type="NCBI Taxonomy" id="1450648"/>
    <lineage>
        <taxon>Bacteria</taxon>
        <taxon>Bacillati</taxon>
        <taxon>Bacillota</taxon>
        <taxon>Clostridia</taxon>
        <taxon>Eubacteriales</taxon>
        <taxon>Clostridiaceae</taxon>
        <taxon>Clostridium</taxon>
    </lineage>
</organism>
<dbReference type="EMBL" id="MZGV01000013">
    <property type="protein sequence ID" value="OPJ62710.1"/>
    <property type="molecule type" value="Genomic_DNA"/>
</dbReference>
<sequence>MISFIIACYNEGKNIERCISELLYSKDDFEVIIIDDGSTDDTYSVCKDIQCRNSRIRVYKQENKGVSAARNTGLNHAKGDWIFFADADDVLLKECIDIFSNYLSENIPIIQACQVYENSTFSGDNKRYLISSEKLQNIALNRKAYVNIVQPQYKSMIDSVHGVYCKLFNRAYLMKYGIKFVEGLGLGEDLLFYIEALEHCTKVILVNSPVYKIIKNANSSTRRFNVRMLRYACSFATDIYAFYKKNKKNRTFYINMCYQIYFHIEVGVVSNLCHENTDYSTKEKCVELKRVISIPIIDEAIETTYQHNRRKVFSIKYLQHIIPLSLLHKKKYRLFLLYRKLNNLYINRKLKIKHYINNKYERISLCIKQLGRTQY</sequence>
<protein>
    <submittedName>
        <fullName evidence="4">Putative glycosyltransferase EpsJ</fullName>
        <ecNumber evidence="4">2.4.-.-</ecNumber>
    </submittedName>
</protein>
<name>A0A1V4ISC2_9CLOT</name>
<dbReference type="Gene3D" id="3.90.550.10">
    <property type="entry name" value="Spore Coat Polysaccharide Biosynthesis Protein SpsA, Chain A"/>
    <property type="match status" value="1"/>
</dbReference>
<keyword evidence="5" id="KW-1185">Reference proteome</keyword>
<comment type="caution">
    <text evidence="4">The sequence shown here is derived from an EMBL/GenBank/DDBJ whole genome shotgun (WGS) entry which is preliminary data.</text>
</comment>
<dbReference type="EC" id="2.4.-.-" evidence="4"/>
<feature type="domain" description="Glycosyltransferase 2-like" evidence="3">
    <location>
        <begin position="3"/>
        <end position="138"/>
    </location>
</feature>
<dbReference type="CDD" id="cd00761">
    <property type="entry name" value="Glyco_tranf_GTA_type"/>
    <property type="match status" value="1"/>
</dbReference>
<accession>A0A1V4ISC2</accession>
<evidence type="ECO:0000256" key="2">
    <source>
        <dbReference type="ARBA" id="ARBA00022679"/>
    </source>
</evidence>
<dbReference type="AlphaFoldDB" id="A0A1V4ISC2"/>
<keyword evidence="2 4" id="KW-0808">Transferase</keyword>
<dbReference type="STRING" id="1450648.CLORY_15900"/>
<evidence type="ECO:0000259" key="3">
    <source>
        <dbReference type="Pfam" id="PF00535"/>
    </source>
</evidence>
<dbReference type="InterPro" id="IPR029044">
    <property type="entry name" value="Nucleotide-diphossugar_trans"/>
</dbReference>
<reference evidence="4 5" key="1">
    <citation type="submission" date="2017-03" db="EMBL/GenBank/DDBJ databases">
        <title>Genome sequence of Clostridium oryzae DSM 28571.</title>
        <authorList>
            <person name="Poehlein A."/>
            <person name="Daniel R."/>
        </authorList>
    </citation>
    <scope>NUCLEOTIDE SEQUENCE [LARGE SCALE GENOMIC DNA]</scope>
    <source>
        <strain evidence="4 5">DSM 28571</strain>
    </source>
</reference>
<dbReference type="PANTHER" id="PTHR22916">
    <property type="entry name" value="GLYCOSYLTRANSFERASE"/>
    <property type="match status" value="1"/>
</dbReference>
<evidence type="ECO:0000313" key="5">
    <source>
        <dbReference type="Proteomes" id="UP000190080"/>
    </source>
</evidence>
<dbReference type="GO" id="GO:0016757">
    <property type="term" value="F:glycosyltransferase activity"/>
    <property type="evidence" value="ECO:0007669"/>
    <property type="project" value="UniProtKB-KW"/>
</dbReference>
<evidence type="ECO:0000313" key="4">
    <source>
        <dbReference type="EMBL" id="OPJ62710.1"/>
    </source>
</evidence>
<dbReference type="RefSeq" id="WP_079423053.1">
    <property type="nucleotide sequence ID" value="NZ_MZGV01000013.1"/>
</dbReference>
<dbReference type="InterPro" id="IPR001173">
    <property type="entry name" value="Glyco_trans_2-like"/>
</dbReference>
<keyword evidence="1 4" id="KW-0328">Glycosyltransferase</keyword>
<dbReference type="Proteomes" id="UP000190080">
    <property type="component" value="Unassembled WGS sequence"/>
</dbReference>
<dbReference type="OrthoDB" id="9807674at2"/>
<evidence type="ECO:0000256" key="1">
    <source>
        <dbReference type="ARBA" id="ARBA00022676"/>
    </source>
</evidence>
<dbReference type="SUPFAM" id="SSF53448">
    <property type="entry name" value="Nucleotide-diphospho-sugar transferases"/>
    <property type="match status" value="1"/>
</dbReference>
<dbReference type="Pfam" id="PF00535">
    <property type="entry name" value="Glycos_transf_2"/>
    <property type="match status" value="1"/>
</dbReference>
<gene>
    <name evidence="4" type="primary">epsJ_3</name>
    <name evidence="4" type="ORF">CLORY_15900</name>
</gene>
<dbReference type="PANTHER" id="PTHR22916:SF51">
    <property type="entry name" value="GLYCOSYLTRANSFERASE EPSH-RELATED"/>
    <property type="match status" value="1"/>
</dbReference>